<keyword evidence="9" id="KW-1185">Reference proteome</keyword>
<dbReference type="PANTHER" id="PTHR24276:SF98">
    <property type="entry name" value="FI18310P1-RELATED"/>
    <property type="match status" value="1"/>
</dbReference>
<evidence type="ECO:0000256" key="2">
    <source>
        <dbReference type="ARBA" id="ARBA00022525"/>
    </source>
</evidence>
<dbReference type="PANTHER" id="PTHR24276">
    <property type="entry name" value="POLYSERASE-RELATED"/>
    <property type="match status" value="1"/>
</dbReference>
<dbReference type="Pfam" id="PF00089">
    <property type="entry name" value="Trypsin"/>
    <property type="match status" value="1"/>
</dbReference>
<dbReference type="GO" id="GO:0005576">
    <property type="term" value="C:extracellular region"/>
    <property type="evidence" value="ECO:0007669"/>
    <property type="project" value="UniProtKB-SubCell"/>
</dbReference>
<dbReference type="OrthoDB" id="122635at2759"/>
<feature type="domain" description="Peptidase S1" evidence="7">
    <location>
        <begin position="1"/>
        <end position="60"/>
    </location>
</feature>
<comment type="caution">
    <text evidence="8">The sequence shown here is derived from an EMBL/GenBank/DDBJ whole genome shotgun (WGS) entry which is preliminary data.</text>
</comment>
<keyword evidence="4" id="KW-0843">Virulence</keyword>
<dbReference type="EMBL" id="BSXW01012529">
    <property type="protein sequence ID" value="GMF66017.1"/>
    <property type="molecule type" value="Genomic_DNA"/>
</dbReference>
<dbReference type="InterPro" id="IPR001254">
    <property type="entry name" value="Trypsin_dom"/>
</dbReference>
<keyword evidence="3" id="KW-0732">Signal</keyword>
<gene>
    <name evidence="8" type="ORF">Plil01_001857900</name>
</gene>
<evidence type="ECO:0000256" key="6">
    <source>
        <dbReference type="ARBA" id="ARBA00023180"/>
    </source>
</evidence>
<keyword evidence="5" id="KW-1015">Disulfide bond</keyword>
<reference evidence="8" key="1">
    <citation type="submission" date="2023-04" db="EMBL/GenBank/DDBJ databases">
        <title>Phytophthora lilii NBRC 32176.</title>
        <authorList>
            <person name="Ichikawa N."/>
            <person name="Sato H."/>
            <person name="Tonouchi N."/>
        </authorList>
    </citation>
    <scope>NUCLEOTIDE SEQUENCE</scope>
    <source>
        <strain evidence="8">NBRC 32176</strain>
    </source>
</reference>
<dbReference type="InterPro" id="IPR009003">
    <property type="entry name" value="Peptidase_S1_PA"/>
</dbReference>
<comment type="subcellular location">
    <subcellularLocation>
        <location evidence="1">Secreted</location>
    </subcellularLocation>
</comment>
<evidence type="ECO:0000313" key="9">
    <source>
        <dbReference type="Proteomes" id="UP001165083"/>
    </source>
</evidence>
<dbReference type="Proteomes" id="UP001165083">
    <property type="component" value="Unassembled WGS sequence"/>
</dbReference>
<organism evidence="8 9">
    <name type="scientific">Phytophthora lilii</name>
    <dbReference type="NCBI Taxonomy" id="2077276"/>
    <lineage>
        <taxon>Eukaryota</taxon>
        <taxon>Sar</taxon>
        <taxon>Stramenopiles</taxon>
        <taxon>Oomycota</taxon>
        <taxon>Peronosporomycetes</taxon>
        <taxon>Peronosporales</taxon>
        <taxon>Peronosporaceae</taxon>
        <taxon>Phytophthora</taxon>
    </lineage>
</organism>
<sequence length="76" mass="7898">MMCAGRGDKKDSCFGDSGGPLLVNDTIVGIVSTGGDKCGLLPRIYTRVAHVLPYINEIANGGSSGNATDMLGRVHF</sequence>
<proteinExistence type="predicted"/>
<dbReference type="PROSITE" id="PS00135">
    <property type="entry name" value="TRYPSIN_SER"/>
    <property type="match status" value="1"/>
</dbReference>
<dbReference type="GO" id="GO:0004252">
    <property type="term" value="F:serine-type endopeptidase activity"/>
    <property type="evidence" value="ECO:0007669"/>
    <property type="project" value="InterPro"/>
</dbReference>
<dbReference type="InterPro" id="IPR050430">
    <property type="entry name" value="Peptidase_S1"/>
</dbReference>
<dbReference type="GO" id="GO:0006508">
    <property type="term" value="P:proteolysis"/>
    <property type="evidence" value="ECO:0007669"/>
    <property type="project" value="InterPro"/>
</dbReference>
<dbReference type="Gene3D" id="2.40.10.10">
    <property type="entry name" value="Trypsin-like serine proteases"/>
    <property type="match status" value="1"/>
</dbReference>
<dbReference type="SUPFAM" id="SSF50494">
    <property type="entry name" value="Trypsin-like serine proteases"/>
    <property type="match status" value="1"/>
</dbReference>
<accession>A0A9W6YJD7</accession>
<evidence type="ECO:0000256" key="4">
    <source>
        <dbReference type="ARBA" id="ARBA00023026"/>
    </source>
</evidence>
<keyword evidence="2" id="KW-0964">Secreted</keyword>
<evidence type="ECO:0000256" key="5">
    <source>
        <dbReference type="ARBA" id="ARBA00023157"/>
    </source>
</evidence>
<evidence type="ECO:0000259" key="7">
    <source>
        <dbReference type="PROSITE" id="PS50240"/>
    </source>
</evidence>
<evidence type="ECO:0000256" key="3">
    <source>
        <dbReference type="ARBA" id="ARBA00022729"/>
    </source>
</evidence>
<evidence type="ECO:0000256" key="1">
    <source>
        <dbReference type="ARBA" id="ARBA00004613"/>
    </source>
</evidence>
<protein>
    <submittedName>
        <fullName evidence="8">Unnamed protein product</fullName>
    </submittedName>
</protein>
<keyword evidence="6" id="KW-0325">Glycoprotein</keyword>
<dbReference type="PROSITE" id="PS50240">
    <property type="entry name" value="TRYPSIN_DOM"/>
    <property type="match status" value="1"/>
</dbReference>
<evidence type="ECO:0000313" key="8">
    <source>
        <dbReference type="EMBL" id="GMF66017.1"/>
    </source>
</evidence>
<dbReference type="AlphaFoldDB" id="A0A9W6YJD7"/>
<dbReference type="InterPro" id="IPR043504">
    <property type="entry name" value="Peptidase_S1_PA_chymotrypsin"/>
</dbReference>
<dbReference type="InterPro" id="IPR033116">
    <property type="entry name" value="TRYPSIN_SER"/>
</dbReference>
<name>A0A9W6YJD7_9STRA</name>